<dbReference type="PROSITE" id="PS51152">
    <property type="entry name" value="NFYA_HAP2_2"/>
    <property type="match status" value="1"/>
</dbReference>
<feature type="region of interest" description="Disordered" evidence="6">
    <location>
        <begin position="319"/>
        <end position="375"/>
    </location>
</feature>
<comment type="caution">
    <text evidence="7">The sequence shown here is derived from an EMBL/GenBank/DDBJ whole genome shotgun (WGS) entry which is preliminary data.</text>
</comment>
<evidence type="ECO:0000256" key="4">
    <source>
        <dbReference type="ARBA" id="ARBA00023163"/>
    </source>
</evidence>
<dbReference type="EMBL" id="MU839019">
    <property type="protein sequence ID" value="KAK1764607.1"/>
    <property type="molecule type" value="Genomic_DNA"/>
</dbReference>
<evidence type="ECO:0000256" key="5">
    <source>
        <dbReference type="ARBA" id="ARBA00023242"/>
    </source>
</evidence>
<feature type="compositionally biased region" description="Basic and acidic residues" evidence="6">
    <location>
        <begin position="136"/>
        <end position="150"/>
    </location>
</feature>
<feature type="compositionally biased region" description="Polar residues" evidence="6">
    <location>
        <begin position="1"/>
        <end position="11"/>
    </location>
</feature>
<evidence type="ECO:0000256" key="6">
    <source>
        <dbReference type="SAM" id="MobiDB-lite"/>
    </source>
</evidence>
<feature type="compositionally biased region" description="Basic residues" evidence="6">
    <location>
        <begin position="16"/>
        <end position="30"/>
    </location>
</feature>
<accession>A0AAJ0FEQ1</accession>
<feature type="region of interest" description="Disordered" evidence="6">
    <location>
        <begin position="222"/>
        <end position="265"/>
    </location>
</feature>
<dbReference type="GO" id="GO:0003677">
    <property type="term" value="F:DNA binding"/>
    <property type="evidence" value="ECO:0007669"/>
    <property type="project" value="UniProtKB-KW"/>
</dbReference>
<dbReference type="GO" id="GO:0005634">
    <property type="term" value="C:nucleus"/>
    <property type="evidence" value="ECO:0007669"/>
    <property type="project" value="UniProtKB-SubCell"/>
</dbReference>
<feature type="compositionally biased region" description="Basic and acidic residues" evidence="6">
    <location>
        <begin position="355"/>
        <end position="364"/>
    </location>
</feature>
<feature type="region of interest" description="Disordered" evidence="6">
    <location>
        <begin position="499"/>
        <end position="521"/>
    </location>
</feature>
<gene>
    <name evidence="7" type="ORF">QBC33DRAFT_190877</name>
</gene>
<feature type="compositionally biased region" description="Basic residues" evidence="6">
    <location>
        <begin position="246"/>
        <end position="260"/>
    </location>
</feature>
<dbReference type="Proteomes" id="UP001244011">
    <property type="component" value="Unassembled WGS sequence"/>
</dbReference>
<dbReference type="InterPro" id="IPR001289">
    <property type="entry name" value="NFYA"/>
</dbReference>
<feature type="region of interest" description="Disordered" evidence="6">
    <location>
        <begin position="1"/>
        <end position="112"/>
    </location>
</feature>
<keyword evidence="4" id="KW-0804">Transcription</keyword>
<keyword evidence="3" id="KW-0238">DNA-binding</keyword>
<feature type="region of interest" description="Disordered" evidence="6">
    <location>
        <begin position="847"/>
        <end position="870"/>
    </location>
</feature>
<name>A0AAJ0FEQ1_9PEZI</name>
<evidence type="ECO:0000256" key="1">
    <source>
        <dbReference type="ARBA" id="ARBA00004123"/>
    </source>
</evidence>
<evidence type="ECO:0000256" key="3">
    <source>
        <dbReference type="ARBA" id="ARBA00023125"/>
    </source>
</evidence>
<reference evidence="7" key="1">
    <citation type="submission" date="2023-06" db="EMBL/GenBank/DDBJ databases">
        <title>Genome-scale phylogeny and comparative genomics of the fungal order Sordariales.</title>
        <authorList>
            <consortium name="Lawrence Berkeley National Laboratory"/>
            <person name="Hensen N."/>
            <person name="Bonometti L."/>
            <person name="Westerberg I."/>
            <person name="Brannstrom I.O."/>
            <person name="Guillou S."/>
            <person name="Cros-Aarteil S."/>
            <person name="Calhoun S."/>
            <person name="Haridas S."/>
            <person name="Kuo A."/>
            <person name="Mondo S."/>
            <person name="Pangilinan J."/>
            <person name="Riley R."/>
            <person name="Labutti K."/>
            <person name="Andreopoulos B."/>
            <person name="Lipzen A."/>
            <person name="Chen C."/>
            <person name="Yanf M."/>
            <person name="Daum C."/>
            <person name="Ng V."/>
            <person name="Clum A."/>
            <person name="Steindorff A."/>
            <person name="Ohm R."/>
            <person name="Martin F."/>
            <person name="Silar P."/>
            <person name="Natvig D."/>
            <person name="Lalanne C."/>
            <person name="Gautier V."/>
            <person name="Ament-Velasquez S.L."/>
            <person name="Kruys A."/>
            <person name="Hutchinson M.I."/>
            <person name="Powell A.J."/>
            <person name="Barry K."/>
            <person name="Miller A.N."/>
            <person name="Grigoriev I.V."/>
            <person name="Debuchy R."/>
            <person name="Gladieux P."/>
            <person name="Thoren M.H."/>
            <person name="Johannesson H."/>
        </authorList>
    </citation>
    <scope>NUCLEOTIDE SEQUENCE</scope>
    <source>
        <strain evidence="7">8032-3</strain>
    </source>
</reference>
<dbReference type="AlphaFoldDB" id="A0AAJ0FEQ1"/>
<organism evidence="7 8">
    <name type="scientific">Phialemonium atrogriseum</name>
    <dbReference type="NCBI Taxonomy" id="1093897"/>
    <lineage>
        <taxon>Eukaryota</taxon>
        <taxon>Fungi</taxon>
        <taxon>Dikarya</taxon>
        <taxon>Ascomycota</taxon>
        <taxon>Pezizomycotina</taxon>
        <taxon>Sordariomycetes</taxon>
        <taxon>Sordariomycetidae</taxon>
        <taxon>Cephalothecales</taxon>
        <taxon>Cephalothecaceae</taxon>
        <taxon>Phialemonium</taxon>
    </lineage>
</organism>
<dbReference type="RefSeq" id="XP_060280820.1">
    <property type="nucleotide sequence ID" value="XM_060422520.1"/>
</dbReference>
<protein>
    <submittedName>
        <fullName evidence="7">Uncharacterized protein</fullName>
    </submittedName>
</protein>
<feature type="compositionally biased region" description="Basic and acidic residues" evidence="6">
    <location>
        <begin position="54"/>
        <end position="65"/>
    </location>
</feature>
<dbReference type="GeneID" id="85305707"/>
<proteinExistence type="predicted"/>
<keyword evidence="5" id="KW-0539">Nucleus</keyword>
<keyword evidence="8" id="KW-1185">Reference proteome</keyword>
<evidence type="ECO:0000256" key="2">
    <source>
        <dbReference type="ARBA" id="ARBA00023015"/>
    </source>
</evidence>
<feature type="region of interest" description="Disordered" evidence="6">
    <location>
        <begin position="391"/>
        <end position="431"/>
    </location>
</feature>
<sequence length="883" mass="98872">MEPPNRTSRSRPNLAYHRRHRHRSHRRRSSSPRNRATYEHLTHSRGAANPHAPQLRDRSRNDELRGLGVNNRRGATDDSYVRSWLEQTQAPAPRPDARVDDTSESGQRSMGVARVSWRPHGLPIDDVATIRRSKHDTRGRSDIRKDRLSSEDSSVLAETVASPGPPRRNEAHNLQTSSTTRASPHYERGKKRRMACSGSLSELAGDIEGDNTRFEKRARYKTREDKYETDRRHVAHQKNTRDDSKSKRRDHHGGHKKKKLLLTSSKDVMEKFSSMAILSERLTMTPSLQPGLFSNIRGSEVPCVPDLAFGEMKFLQQPRHGVPKPLSKSRLRDKRREDKEMGEISAFFSNKKHTNKIERGEADPVNRQSPGSDNLSIAGSIAARCKRMSEKSLACSPKSPRDSLRITGHGGRNGKTTAKALGDNIGRPRTGTSEATTYFTWANSHRSTVERDSAGKRSLTPDSVRKALVETGIYRGLEVPHRRPSRNWRRYGAYTQGEYENGAAAPKIPSSEGPSTQRHEKQEARYHDRGVMAREDLDTCHDLYAHASVGDDLTKTATPILKAMSGERPDEREVGEGKKEDELHVDRRQIARQAYINRKGQILDCLEPPPRPKPPKSTIVEQLESQAELEPDSIPHPPCSGVNIEYQAPPEGEVGNVTFPHHVSNDSPGGISLEPIHSCPDPLVSDMSTVFSHSLGHQMEDRSTPLGTRLWQLNQYATSQPLGASCHHYSQSSQLGNNLGEVSGFECANITPGVIGHERMQDYIGRIEQEVLEGADSHGQGDRAPLGTCPDKECMSGDDLKEGKVGFFNDMSLNNLETPTVWEASRRPPKYDTYSQGHSFEYNPPAMASLSHRGKSRTGVETGDQADEGSMSRFWRPNQYYYI</sequence>
<evidence type="ECO:0000313" key="7">
    <source>
        <dbReference type="EMBL" id="KAK1764607.1"/>
    </source>
</evidence>
<comment type="subcellular location">
    <subcellularLocation>
        <location evidence="1">Nucleus</location>
    </subcellularLocation>
</comment>
<feature type="region of interest" description="Disordered" evidence="6">
    <location>
        <begin position="129"/>
        <end position="198"/>
    </location>
</feature>
<feature type="compositionally biased region" description="Polar residues" evidence="6">
    <location>
        <begin position="172"/>
        <end position="182"/>
    </location>
</feature>
<feature type="compositionally biased region" description="Polar residues" evidence="6">
    <location>
        <begin position="366"/>
        <end position="375"/>
    </location>
</feature>
<keyword evidence="2" id="KW-0805">Transcription regulation</keyword>
<dbReference type="GO" id="GO:0003700">
    <property type="term" value="F:DNA-binding transcription factor activity"/>
    <property type="evidence" value="ECO:0007669"/>
    <property type="project" value="InterPro"/>
</dbReference>
<feature type="compositionally biased region" description="Basic and acidic residues" evidence="6">
    <location>
        <begin position="222"/>
        <end position="232"/>
    </location>
</feature>
<evidence type="ECO:0000313" key="8">
    <source>
        <dbReference type="Proteomes" id="UP001244011"/>
    </source>
</evidence>